<organism evidence="11 12">
    <name type="scientific">Psychrobacter aestuarii</name>
    <dbReference type="NCBI Taxonomy" id="556327"/>
    <lineage>
        <taxon>Bacteria</taxon>
        <taxon>Pseudomonadati</taxon>
        <taxon>Pseudomonadota</taxon>
        <taxon>Gammaproteobacteria</taxon>
        <taxon>Moraxellales</taxon>
        <taxon>Moraxellaceae</taxon>
        <taxon>Psychrobacter</taxon>
    </lineage>
</organism>
<dbReference type="Gene3D" id="1.10.510.10">
    <property type="entry name" value="Transferase(Phosphotransferase) domain 1"/>
    <property type="match status" value="1"/>
</dbReference>
<evidence type="ECO:0000256" key="8">
    <source>
        <dbReference type="ARBA" id="ARBA00049299"/>
    </source>
</evidence>
<dbReference type="EMBL" id="BAAAFR010000005">
    <property type="protein sequence ID" value="GAA0321137.1"/>
    <property type="molecule type" value="Genomic_DNA"/>
</dbReference>
<evidence type="ECO:0000256" key="7">
    <source>
        <dbReference type="ARBA" id="ARBA00049014"/>
    </source>
</evidence>
<evidence type="ECO:0000256" key="1">
    <source>
        <dbReference type="ARBA" id="ARBA00022679"/>
    </source>
</evidence>
<sequence length="268" mass="29921">MRISYQPSEKAGLSQIQGILRARHLEQGRVIVKWEININCASASFGNLDYEISVLPTLLALPTLSQYVPPVIAQYTLPLADDKAATVLIIKNCGSDLRALLRQHSAINKPEIIQRIAAALGKLHHAGWLHNDIKPSNILCNENSFITLCDFALSCPMRNTAVPMGTPAYLAPERWHGQPATVQTDIYAFGVLMYEMLAGQRPYQIDTVQAEKDKMHAWAVQHCQAPIPKLPAEYAHWQRVIEGCLAKHKNNRYCDISEVLAAIIEVHK</sequence>
<dbReference type="PANTHER" id="PTHR48013:SF9">
    <property type="entry name" value="DUAL SPECIFICITY MITOGEN-ACTIVATED PROTEIN KINASE KINASE 5"/>
    <property type="match status" value="1"/>
</dbReference>
<evidence type="ECO:0000259" key="10">
    <source>
        <dbReference type="PROSITE" id="PS50011"/>
    </source>
</evidence>
<dbReference type="SMART" id="SM00220">
    <property type="entry name" value="S_TKc"/>
    <property type="match status" value="1"/>
</dbReference>
<evidence type="ECO:0000256" key="2">
    <source>
        <dbReference type="ARBA" id="ARBA00022741"/>
    </source>
</evidence>
<gene>
    <name evidence="11" type="ORF">GCM10009129_18710</name>
</gene>
<dbReference type="PROSITE" id="PS50011">
    <property type="entry name" value="PROTEIN_KINASE_DOM"/>
    <property type="match status" value="1"/>
</dbReference>
<proteinExistence type="inferred from homology"/>
<dbReference type="Pfam" id="PF00069">
    <property type="entry name" value="Pkinase"/>
    <property type="match status" value="1"/>
</dbReference>
<dbReference type="InterPro" id="IPR011009">
    <property type="entry name" value="Kinase-like_dom_sf"/>
</dbReference>
<comment type="catalytic activity">
    <reaction evidence="8">
        <text>L-threonyl-[protein] + ATP = O-phospho-L-threonyl-[protein] + ADP + H(+)</text>
        <dbReference type="Rhea" id="RHEA:46608"/>
        <dbReference type="Rhea" id="RHEA-COMP:11060"/>
        <dbReference type="Rhea" id="RHEA-COMP:11605"/>
        <dbReference type="ChEBI" id="CHEBI:15378"/>
        <dbReference type="ChEBI" id="CHEBI:30013"/>
        <dbReference type="ChEBI" id="CHEBI:30616"/>
        <dbReference type="ChEBI" id="CHEBI:61977"/>
        <dbReference type="ChEBI" id="CHEBI:456216"/>
        <dbReference type="EC" id="2.7.12.2"/>
    </reaction>
</comment>
<dbReference type="InterPro" id="IPR000719">
    <property type="entry name" value="Prot_kinase_dom"/>
</dbReference>
<keyword evidence="3" id="KW-0418">Kinase</keyword>
<accession>A0ABN0VZJ8</accession>
<dbReference type="CDD" id="cd14014">
    <property type="entry name" value="STKc_PknB_like"/>
    <property type="match status" value="1"/>
</dbReference>
<comment type="catalytic activity">
    <reaction evidence="7">
        <text>L-seryl-[protein] + ATP = O-phospho-L-seryl-[protein] + ADP + H(+)</text>
        <dbReference type="Rhea" id="RHEA:17989"/>
        <dbReference type="Rhea" id="RHEA-COMP:9863"/>
        <dbReference type="Rhea" id="RHEA-COMP:11604"/>
        <dbReference type="ChEBI" id="CHEBI:15378"/>
        <dbReference type="ChEBI" id="CHEBI:29999"/>
        <dbReference type="ChEBI" id="CHEBI:30616"/>
        <dbReference type="ChEBI" id="CHEBI:83421"/>
        <dbReference type="ChEBI" id="CHEBI:456216"/>
        <dbReference type="EC" id="2.7.12.2"/>
    </reaction>
</comment>
<comment type="catalytic activity">
    <reaction evidence="9">
        <text>L-tyrosyl-[protein] + ATP = O-phospho-L-tyrosyl-[protein] + ADP + H(+)</text>
        <dbReference type="Rhea" id="RHEA:10596"/>
        <dbReference type="Rhea" id="RHEA-COMP:10136"/>
        <dbReference type="Rhea" id="RHEA-COMP:20101"/>
        <dbReference type="ChEBI" id="CHEBI:15378"/>
        <dbReference type="ChEBI" id="CHEBI:30616"/>
        <dbReference type="ChEBI" id="CHEBI:46858"/>
        <dbReference type="ChEBI" id="CHEBI:61978"/>
        <dbReference type="ChEBI" id="CHEBI:456216"/>
        <dbReference type="EC" id="2.7.12.2"/>
    </reaction>
</comment>
<comment type="similarity">
    <text evidence="5">Belongs to the protein kinase superfamily. STE Ser/Thr protein kinase family. MAP kinase kinase subfamily.</text>
</comment>
<evidence type="ECO:0000256" key="6">
    <source>
        <dbReference type="ARBA" id="ARBA00038999"/>
    </source>
</evidence>
<protein>
    <recommendedName>
        <fullName evidence="6">mitogen-activated protein kinase kinase</fullName>
        <ecNumber evidence="6">2.7.12.2</ecNumber>
    </recommendedName>
</protein>
<dbReference type="EC" id="2.7.12.2" evidence="6"/>
<dbReference type="Proteomes" id="UP001501787">
    <property type="component" value="Unassembled WGS sequence"/>
</dbReference>
<keyword evidence="12" id="KW-1185">Reference proteome</keyword>
<keyword evidence="2" id="KW-0547">Nucleotide-binding</keyword>
<dbReference type="SUPFAM" id="SSF56112">
    <property type="entry name" value="Protein kinase-like (PK-like)"/>
    <property type="match status" value="1"/>
</dbReference>
<evidence type="ECO:0000256" key="3">
    <source>
        <dbReference type="ARBA" id="ARBA00022777"/>
    </source>
</evidence>
<evidence type="ECO:0000313" key="12">
    <source>
        <dbReference type="Proteomes" id="UP001501787"/>
    </source>
</evidence>
<comment type="caution">
    <text evidence="11">The sequence shown here is derived from an EMBL/GenBank/DDBJ whole genome shotgun (WGS) entry which is preliminary data.</text>
</comment>
<dbReference type="PANTHER" id="PTHR48013">
    <property type="entry name" value="DUAL SPECIFICITY MITOGEN-ACTIVATED PROTEIN KINASE KINASE 5-RELATED"/>
    <property type="match status" value="1"/>
</dbReference>
<feature type="domain" description="Protein kinase" evidence="10">
    <location>
        <begin position="5"/>
        <end position="268"/>
    </location>
</feature>
<reference evidence="11 12" key="1">
    <citation type="journal article" date="2019" name="Int. J. Syst. Evol. Microbiol.">
        <title>The Global Catalogue of Microorganisms (GCM) 10K type strain sequencing project: providing services to taxonomists for standard genome sequencing and annotation.</title>
        <authorList>
            <consortium name="The Broad Institute Genomics Platform"/>
            <consortium name="The Broad Institute Genome Sequencing Center for Infectious Disease"/>
            <person name="Wu L."/>
            <person name="Ma J."/>
        </authorList>
    </citation>
    <scope>NUCLEOTIDE SEQUENCE [LARGE SCALE GENOMIC DNA]</scope>
    <source>
        <strain evidence="11 12">JCM 16343</strain>
    </source>
</reference>
<evidence type="ECO:0000256" key="9">
    <source>
        <dbReference type="ARBA" id="ARBA00051693"/>
    </source>
</evidence>
<keyword evidence="4" id="KW-0067">ATP-binding</keyword>
<evidence type="ECO:0000256" key="4">
    <source>
        <dbReference type="ARBA" id="ARBA00022840"/>
    </source>
</evidence>
<name>A0ABN0VZJ8_9GAMM</name>
<keyword evidence="1" id="KW-0808">Transferase</keyword>
<evidence type="ECO:0000256" key="5">
    <source>
        <dbReference type="ARBA" id="ARBA00038035"/>
    </source>
</evidence>
<evidence type="ECO:0000313" key="11">
    <source>
        <dbReference type="EMBL" id="GAA0321137.1"/>
    </source>
</evidence>